<dbReference type="GO" id="GO:0008270">
    <property type="term" value="F:zinc ion binding"/>
    <property type="evidence" value="ECO:0007669"/>
    <property type="project" value="UniProtKB-KW"/>
</dbReference>
<proteinExistence type="inferred from homology"/>
<accession>A0ABD1RMG4</accession>
<dbReference type="PROSITE" id="PS50114">
    <property type="entry name" value="GATA_ZN_FINGER_2"/>
    <property type="match status" value="1"/>
</dbReference>
<protein>
    <submittedName>
        <fullName evidence="12">GATA transcription factor</fullName>
    </submittedName>
</protein>
<dbReference type="CDD" id="cd00202">
    <property type="entry name" value="ZnF_GATA"/>
    <property type="match status" value="1"/>
</dbReference>
<evidence type="ECO:0000256" key="2">
    <source>
        <dbReference type="ARBA" id="ARBA00022723"/>
    </source>
</evidence>
<keyword evidence="13" id="KW-1185">Reference proteome</keyword>
<reference evidence="13" key="1">
    <citation type="submission" date="2024-07" db="EMBL/GenBank/DDBJ databases">
        <title>Two chromosome-level genome assemblies of Korean endemic species Abeliophyllum distichum and Forsythia ovata (Oleaceae).</title>
        <authorList>
            <person name="Jang H."/>
        </authorList>
    </citation>
    <scope>NUCLEOTIDE SEQUENCE [LARGE SCALE GENOMIC DNA]</scope>
</reference>
<comment type="caution">
    <text evidence="12">The sequence shown here is derived from an EMBL/GenBank/DDBJ whole genome shotgun (WGS) entry which is preliminary data.</text>
</comment>
<evidence type="ECO:0000313" key="12">
    <source>
        <dbReference type="EMBL" id="KAL2489067.1"/>
    </source>
</evidence>
<dbReference type="Gene3D" id="3.30.50.10">
    <property type="entry name" value="Erythroid Transcription Factor GATA-1, subunit A"/>
    <property type="match status" value="1"/>
</dbReference>
<feature type="region of interest" description="Disordered" evidence="10">
    <location>
        <begin position="63"/>
        <end position="90"/>
    </location>
</feature>
<dbReference type="InterPro" id="IPR000679">
    <property type="entry name" value="Znf_GATA"/>
</dbReference>
<dbReference type="PANTHER" id="PTHR45658">
    <property type="entry name" value="GATA TRANSCRIPTION FACTOR"/>
    <property type="match status" value="1"/>
</dbReference>
<evidence type="ECO:0000259" key="11">
    <source>
        <dbReference type="PROSITE" id="PS50114"/>
    </source>
</evidence>
<feature type="domain" description="GATA-type" evidence="11">
    <location>
        <begin position="137"/>
        <end position="173"/>
    </location>
</feature>
<evidence type="ECO:0000256" key="1">
    <source>
        <dbReference type="ARBA" id="ARBA00005694"/>
    </source>
</evidence>
<evidence type="ECO:0000256" key="8">
    <source>
        <dbReference type="ARBA" id="ARBA00023163"/>
    </source>
</evidence>
<keyword evidence="6" id="KW-0238">DNA-binding</keyword>
<dbReference type="InterPro" id="IPR013088">
    <property type="entry name" value="Znf_NHR/GATA"/>
</dbReference>
<dbReference type="Pfam" id="PF00320">
    <property type="entry name" value="GATA"/>
    <property type="match status" value="1"/>
</dbReference>
<evidence type="ECO:0000256" key="3">
    <source>
        <dbReference type="ARBA" id="ARBA00022771"/>
    </source>
</evidence>
<dbReference type="PROSITE" id="PS00344">
    <property type="entry name" value="GATA_ZN_FINGER_1"/>
    <property type="match status" value="1"/>
</dbReference>
<evidence type="ECO:0000256" key="4">
    <source>
        <dbReference type="ARBA" id="ARBA00022833"/>
    </source>
</evidence>
<evidence type="ECO:0000256" key="7">
    <source>
        <dbReference type="ARBA" id="ARBA00023159"/>
    </source>
</evidence>
<evidence type="ECO:0000256" key="5">
    <source>
        <dbReference type="ARBA" id="ARBA00023015"/>
    </source>
</evidence>
<name>A0ABD1RMG4_9LAMI</name>
<evidence type="ECO:0000256" key="6">
    <source>
        <dbReference type="ARBA" id="ARBA00023125"/>
    </source>
</evidence>
<keyword evidence="2" id="KW-0479">Metal-binding</keyword>
<feature type="compositionally biased region" description="Polar residues" evidence="10">
    <location>
        <begin position="65"/>
        <end position="81"/>
    </location>
</feature>
<dbReference type="Proteomes" id="UP001604277">
    <property type="component" value="Unassembled WGS sequence"/>
</dbReference>
<sequence length="215" mass="22824">MQFPKLHGRPPSPNLPKQADLCYITGGGFGKFGVVISFCGRVIFRVFSNREVATEPAGELVRTGDFSSGETSFHNSGSPEASSSSSSSTSSTTSFPAPNLCLVYASQGQSQTAESLLGNLSIKKQKKKPTEQVDGGVGAPRRCSHCGVTKTPQWRAGPLGAKTLCNACGVRYKSGRLLPEYRPVCSPTFSSELHSNNHQKVLEIEAEKGVGAGRT</sequence>
<dbReference type="SMART" id="SM00401">
    <property type="entry name" value="ZnF_GATA"/>
    <property type="match status" value="1"/>
</dbReference>
<keyword evidence="7" id="KW-0010">Activator</keyword>
<dbReference type="FunFam" id="3.30.50.10:FF:000018">
    <property type="entry name" value="GATA transcription factor"/>
    <property type="match status" value="1"/>
</dbReference>
<evidence type="ECO:0000313" key="13">
    <source>
        <dbReference type="Proteomes" id="UP001604277"/>
    </source>
</evidence>
<keyword evidence="4" id="KW-0862">Zinc</keyword>
<comment type="similarity">
    <text evidence="1">Belongs to the type IV zinc-finger family. Class A subfamily.</text>
</comment>
<keyword evidence="3 9" id="KW-0863">Zinc-finger</keyword>
<dbReference type="AlphaFoldDB" id="A0ABD1RMG4"/>
<keyword evidence="8" id="KW-0804">Transcription</keyword>
<evidence type="ECO:0000256" key="10">
    <source>
        <dbReference type="SAM" id="MobiDB-lite"/>
    </source>
</evidence>
<gene>
    <name evidence="12" type="ORF">Fot_42359</name>
</gene>
<organism evidence="12 13">
    <name type="scientific">Forsythia ovata</name>
    <dbReference type="NCBI Taxonomy" id="205694"/>
    <lineage>
        <taxon>Eukaryota</taxon>
        <taxon>Viridiplantae</taxon>
        <taxon>Streptophyta</taxon>
        <taxon>Embryophyta</taxon>
        <taxon>Tracheophyta</taxon>
        <taxon>Spermatophyta</taxon>
        <taxon>Magnoliopsida</taxon>
        <taxon>eudicotyledons</taxon>
        <taxon>Gunneridae</taxon>
        <taxon>Pentapetalae</taxon>
        <taxon>asterids</taxon>
        <taxon>lamiids</taxon>
        <taxon>Lamiales</taxon>
        <taxon>Oleaceae</taxon>
        <taxon>Forsythieae</taxon>
        <taxon>Forsythia</taxon>
    </lineage>
</organism>
<evidence type="ECO:0000256" key="9">
    <source>
        <dbReference type="PROSITE-ProRule" id="PRU00094"/>
    </source>
</evidence>
<dbReference type="InterPro" id="IPR051140">
    <property type="entry name" value="GATA_TF"/>
</dbReference>
<dbReference type="EMBL" id="JBFOLJ010000012">
    <property type="protein sequence ID" value="KAL2489067.1"/>
    <property type="molecule type" value="Genomic_DNA"/>
</dbReference>
<keyword evidence="5" id="KW-0805">Transcription regulation</keyword>
<dbReference type="SUPFAM" id="SSF57716">
    <property type="entry name" value="Glucocorticoid receptor-like (DNA-binding domain)"/>
    <property type="match status" value="1"/>
</dbReference>
<dbReference type="PANTHER" id="PTHR45658:SF92">
    <property type="entry name" value="GATA TRANSCRIPTION FACTOR 5"/>
    <property type="match status" value="1"/>
</dbReference>
<dbReference type="GO" id="GO:0003677">
    <property type="term" value="F:DNA binding"/>
    <property type="evidence" value="ECO:0007669"/>
    <property type="project" value="UniProtKB-KW"/>
</dbReference>